<dbReference type="Pfam" id="PF00155">
    <property type="entry name" value="Aminotran_1_2"/>
    <property type="match status" value="1"/>
</dbReference>
<evidence type="ECO:0000313" key="7">
    <source>
        <dbReference type="EMBL" id="EGD73857.1"/>
    </source>
</evidence>
<dbReference type="InterPro" id="IPR015424">
    <property type="entry name" value="PyrdxlP-dep_Trfase"/>
</dbReference>
<dbReference type="Proteomes" id="UP000007799">
    <property type="component" value="Unassembled WGS sequence"/>
</dbReference>
<dbReference type="InParanoid" id="F2UBJ1"/>
<dbReference type="PANTHER" id="PTHR46383">
    <property type="entry name" value="ASPARTATE AMINOTRANSFERASE"/>
    <property type="match status" value="1"/>
</dbReference>
<dbReference type="KEGG" id="sre:PTSG_12337"/>
<keyword evidence="4" id="KW-0808">Transferase</keyword>
<dbReference type="OrthoDB" id="7042322at2759"/>
<dbReference type="STRING" id="946362.F2UBJ1"/>
<feature type="domain" description="Aminotransferase class I/classII large" evidence="6">
    <location>
        <begin position="42"/>
        <end position="269"/>
    </location>
</feature>
<dbReference type="InterPro" id="IPR050596">
    <property type="entry name" value="AspAT/PAT-like"/>
</dbReference>
<keyword evidence="3" id="KW-0032">Aminotransferase</keyword>
<evidence type="ECO:0000313" key="8">
    <source>
        <dbReference type="Proteomes" id="UP000007799"/>
    </source>
</evidence>
<dbReference type="OMA" id="FYVMARF"/>
<dbReference type="GeneID" id="16073997"/>
<evidence type="ECO:0000256" key="3">
    <source>
        <dbReference type="ARBA" id="ARBA00022576"/>
    </source>
</evidence>
<dbReference type="CDD" id="cd00609">
    <property type="entry name" value="AAT_like"/>
    <property type="match status" value="1"/>
</dbReference>
<keyword evidence="8" id="KW-1185">Reference proteome</keyword>
<proteinExistence type="inferred from homology"/>
<organism evidence="8">
    <name type="scientific">Salpingoeca rosetta (strain ATCC 50818 / BSB-021)</name>
    <dbReference type="NCBI Taxonomy" id="946362"/>
    <lineage>
        <taxon>Eukaryota</taxon>
        <taxon>Choanoflagellata</taxon>
        <taxon>Craspedida</taxon>
        <taxon>Salpingoecidae</taxon>
        <taxon>Salpingoeca</taxon>
    </lineage>
</organism>
<dbReference type="Gene3D" id="3.90.1150.10">
    <property type="entry name" value="Aspartate Aminotransferase, domain 1"/>
    <property type="match status" value="2"/>
</dbReference>
<dbReference type="PANTHER" id="PTHR46383:SF1">
    <property type="entry name" value="ASPARTATE AMINOTRANSFERASE"/>
    <property type="match status" value="1"/>
</dbReference>
<dbReference type="InterPro" id="IPR004838">
    <property type="entry name" value="NHTrfase_class1_PyrdxlP-BS"/>
</dbReference>
<comment type="cofactor">
    <cofactor evidence="1">
        <name>pyridoxal 5'-phosphate</name>
        <dbReference type="ChEBI" id="CHEBI:597326"/>
    </cofactor>
</comment>
<dbReference type="GO" id="GO:0008483">
    <property type="term" value="F:transaminase activity"/>
    <property type="evidence" value="ECO:0007669"/>
    <property type="project" value="UniProtKB-KW"/>
</dbReference>
<dbReference type="EMBL" id="GL832967">
    <property type="protein sequence ID" value="EGD73857.1"/>
    <property type="molecule type" value="Genomic_DNA"/>
</dbReference>
<comment type="similarity">
    <text evidence="2">Belongs to the class-I pyridoxal-phosphate-dependent aminotransferase family.</text>
</comment>
<dbReference type="GO" id="GO:0006520">
    <property type="term" value="P:amino acid metabolic process"/>
    <property type="evidence" value="ECO:0007669"/>
    <property type="project" value="InterPro"/>
</dbReference>
<dbReference type="InterPro" id="IPR015421">
    <property type="entry name" value="PyrdxlP-dep_Trfase_major"/>
</dbReference>
<dbReference type="eggNOG" id="KOG0257">
    <property type="taxonomic scope" value="Eukaryota"/>
</dbReference>
<sequence length="392" mass="42447">MAAKATAQALVPRLRPFLSRTILSPTLASNELVNAHPNKDKLLHLGFGQSPFPVHPSLTQAIDAFQHNQYEHTSGTESLRKSIASFYERKHGLDLSNYDVIVTPGSKLGLFALQAAIEGPTLLPVPSWVSYEPQMHLLGLSAVKFKALLSDEGMRLDPQAMAAAIEEHVAAGGAAPTKMIINSPNNPTGLVISNPHEIAQFAAENNIAVISDEIYDGVTPNGAWSTFGARYEMMMKPSTRPTNTVSPTGLSKVFSLGGWRVGVLLVPKSMQGAFSGVLRSAGIDCPRHQGSFYLYPNFDKFREALKQQRGIETSDDLARALVMDRNLVTLPATAFGDNETLSLRLALCDYDGGKMLERYVRDGRQLSDAALEEVAPRIHAAAHALANFASSL</sequence>
<evidence type="ECO:0000256" key="2">
    <source>
        <dbReference type="ARBA" id="ARBA00007441"/>
    </source>
</evidence>
<keyword evidence="5" id="KW-0663">Pyridoxal phosphate</keyword>
<evidence type="ECO:0000256" key="4">
    <source>
        <dbReference type="ARBA" id="ARBA00022679"/>
    </source>
</evidence>
<evidence type="ECO:0000256" key="1">
    <source>
        <dbReference type="ARBA" id="ARBA00001933"/>
    </source>
</evidence>
<dbReference type="InterPro" id="IPR004839">
    <property type="entry name" value="Aminotransferase_I/II_large"/>
</dbReference>
<accession>F2UBJ1</accession>
<reference evidence="7" key="1">
    <citation type="submission" date="2009-08" db="EMBL/GenBank/DDBJ databases">
        <title>Annotation of Salpingoeca rosetta.</title>
        <authorList>
            <consortium name="The Broad Institute Genome Sequencing Platform"/>
            <person name="Russ C."/>
            <person name="Cuomo C."/>
            <person name="Burger G."/>
            <person name="Gray M.W."/>
            <person name="Holland P.W.H."/>
            <person name="King N."/>
            <person name="Lang F.B.F."/>
            <person name="Roger A.J."/>
            <person name="Ruiz-Trillo I."/>
            <person name="Young S.K."/>
            <person name="Zeng Q."/>
            <person name="Gargeya S."/>
            <person name="Alvarado L."/>
            <person name="Berlin A."/>
            <person name="Chapman S.B."/>
            <person name="Chen Z."/>
            <person name="Freedman E."/>
            <person name="Gellesch M."/>
            <person name="Goldberg J."/>
            <person name="Griggs A."/>
            <person name="Gujja S."/>
            <person name="Heilman E."/>
            <person name="Heiman D."/>
            <person name="Howarth C."/>
            <person name="Mehta T."/>
            <person name="Neiman D."/>
            <person name="Pearson M."/>
            <person name="Roberts A."/>
            <person name="Saif S."/>
            <person name="Shea T."/>
            <person name="Shenoy N."/>
            <person name="Sisk P."/>
            <person name="Stolte C."/>
            <person name="Sykes S."/>
            <person name="White J."/>
            <person name="Yandava C."/>
            <person name="Haas B."/>
            <person name="Nusbaum C."/>
            <person name="Birren B."/>
        </authorList>
    </citation>
    <scope>NUCLEOTIDE SEQUENCE [LARGE SCALE GENOMIC DNA]</scope>
    <source>
        <strain evidence="7">ATCC 50818</strain>
    </source>
</reference>
<evidence type="ECO:0000256" key="5">
    <source>
        <dbReference type="ARBA" id="ARBA00022898"/>
    </source>
</evidence>
<dbReference type="Gene3D" id="3.40.640.10">
    <property type="entry name" value="Type I PLP-dependent aspartate aminotransferase-like (Major domain)"/>
    <property type="match status" value="1"/>
</dbReference>
<evidence type="ECO:0000259" key="6">
    <source>
        <dbReference type="Pfam" id="PF00155"/>
    </source>
</evidence>
<gene>
    <name evidence="7" type="ORF">PTSG_12337</name>
</gene>
<protein>
    <recommendedName>
        <fullName evidence="6">Aminotransferase class I/classII large domain-containing protein</fullName>
    </recommendedName>
</protein>
<name>F2UBJ1_SALR5</name>
<dbReference type="AlphaFoldDB" id="F2UBJ1"/>
<dbReference type="SUPFAM" id="SSF53383">
    <property type="entry name" value="PLP-dependent transferases"/>
    <property type="match status" value="1"/>
</dbReference>
<dbReference type="PROSITE" id="PS00105">
    <property type="entry name" value="AA_TRANSFER_CLASS_1"/>
    <property type="match status" value="1"/>
</dbReference>
<dbReference type="GO" id="GO:0030170">
    <property type="term" value="F:pyridoxal phosphate binding"/>
    <property type="evidence" value="ECO:0007669"/>
    <property type="project" value="InterPro"/>
</dbReference>
<dbReference type="RefSeq" id="XP_004993420.1">
    <property type="nucleotide sequence ID" value="XM_004993363.1"/>
</dbReference>
<dbReference type="InterPro" id="IPR015422">
    <property type="entry name" value="PyrdxlP-dep_Trfase_small"/>
</dbReference>